<accession>A0A1K0FHM6</accession>
<keyword evidence="3" id="KW-1185">Reference proteome</keyword>
<keyword evidence="1" id="KW-0472">Membrane</keyword>
<sequence>MTDTLVRTGTVYVARSAAVTGAPPRPAPRPHRRGRHHISPVRVAAPWIALAVALVLWLVSLPGLRDAPVSQYGLIAAGPATYPAALLAVLIAFVLAVRFRSTGAAVTATVGLVGVERLTTSLVTEVPPYSWTYKHIGVADYIQDHGSLARGVDIYSGWPGLFAVTAHFSEITGLSPITVAHWFTTGVHLAIVGLVIVAARSWGLERLPAVTAAFLVEATNWVAQDYFAPQAVAFILMLGFFAVAGRFRSRPSPLSVGVAMALFAGIVVTHQLTPYWVMLATGLLIVTRRLRPWWILFPMSALAGIWLLLNWEMASHFLFFSADPISNAKSNIPTLGVLGQQVTSLVIRSLSVSYLMLAGVCAVVGRRRGTPILAPCILAFSPILILGGQNYGGEAIFRVFLYSLLGCALLVATPLTEALQARLVRAGAMVIVLAWLAGASAQGYYGGWSANLMTRQQVEFADKLLTTVPLPSYVTVAAPVWPERVNGRYAEFARFKRDYDSPMIYSANLVGSNFDTEASYATFMKLIAGRTGGHNYLIISDQMRVYDWYFGILPPRALDNLERRMRRDPRWTVVHEDQKVVVFRAREFTPRRNLVHWP</sequence>
<feature type="transmembrane region" description="Helical" evidence="1">
    <location>
        <begin position="423"/>
        <end position="445"/>
    </location>
</feature>
<feature type="transmembrane region" description="Helical" evidence="1">
    <location>
        <begin position="72"/>
        <end position="97"/>
    </location>
</feature>
<feature type="transmembrane region" description="Helical" evidence="1">
    <location>
        <begin position="293"/>
        <end position="311"/>
    </location>
</feature>
<evidence type="ECO:0008006" key="4">
    <source>
        <dbReference type="Google" id="ProtNLM"/>
    </source>
</evidence>
<feature type="transmembrane region" description="Helical" evidence="1">
    <location>
        <begin position="345"/>
        <end position="365"/>
    </location>
</feature>
<dbReference type="RefSeq" id="WP_071807212.1">
    <property type="nucleotide sequence ID" value="NZ_MEIA01000230.1"/>
</dbReference>
<name>A0A1K0FHM6_9ACTN</name>
<organism evidence="2 3">
    <name type="scientific">Couchioplanes caeruleus subsp. caeruleus</name>
    <dbReference type="NCBI Taxonomy" id="56427"/>
    <lineage>
        <taxon>Bacteria</taxon>
        <taxon>Bacillati</taxon>
        <taxon>Actinomycetota</taxon>
        <taxon>Actinomycetes</taxon>
        <taxon>Micromonosporales</taxon>
        <taxon>Micromonosporaceae</taxon>
        <taxon>Couchioplanes</taxon>
    </lineage>
</organism>
<dbReference type="EMBL" id="MEIA01000230">
    <property type="protein sequence ID" value="OJF12240.1"/>
    <property type="molecule type" value="Genomic_DNA"/>
</dbReference>
<dbReference type="Proteomes" id="UP000182486">
    <property type="component" value="Unassembled WGS sequence"/>
</dbReference>
<evidence type="ECO:0000256" key="1">
    <source>
        <dbReference type="SAM" id="Phobius"/>
    </source>
</evidence>
<keyword evidence="1" id="KW-1133">Transmembrane helix</keyword>
<gene>
    <name evidence="2" type="ORF">BG844_21860</name>
</gene>
<feature type="transmembrane region" description="Helical" evidence="1">
    <location>
        <begin position="226"/>
        <end position="247"/>
    </location>
</feature>
<keyword evidence="1" id="KW-0812">Transmembrane</keyword>
<feature type="transmembrane region" description="Helical" evidence="1">
    <location>
        <begin position="395"/>
        <end position="416"/>
    </location>
</feature>
<proteinExistence type="predicted"/>
<feature type="transmembrane region" description="Helical" evidence="1">
    <location>
        <begin position="372"/>
        <end position="389"/>
    </location>
</feature>
<feature type="transmembrane region" description="Helical" evidence="1">
    <location>
        <begin position="259"/>
        <end position="286"/>
    </location>
</feature>
<feature type="transmembrane region" description="Helical" evidence="1">
    <location>
        <begin position="41"/>
        <end position="60"/>
    </location>
</feature>
<evidence type="ECO:0000313" key="2">
    <source>
        <dbReference type="EMBL" id="OJF12240.1"/>
    </source>
</evidence>
<reference evidence="2 3" key="1">
    <citation type="submission" date="2016-09" db="EMBL/GenBank/DDBJ databases">
        <title>Couchioplanes caeruleus draft genome sequence.</title>
        <authorList>
            <person name="Sheehan J."/>
            <person name="Caffrey P."/>
        </authorList>
    </citation>
    <scope>NUCLEOTIDE SEQUENCE [LARGE SCALE GENOMIC DNA]</scope>
    <source>
        <strain evidence="2 3">DSM 43634</strain>
    </source>
</reference>
<comment type="caution">
    <text evidence="2">The sequence shown here is derived from an EMBL/GenBank/DDBJ whole genome shotgun (WGS) entry which is preliminary data.</text>
</comment>
<evidence type="ECO:0000313" key="3">
    <source>
        <dbReference type="Proteomes" id="UP000182486"/>
    </source>
</evidence>
<protein>
    <recommendedName>
        <fullName evidence="4">Glycosyltransferase RgtA/B/C/D-like domain-containing protein</fullName>
    </recommendedName>
</protein>
<dbReference type="AlphaFoldDB" id="A0A1K0FHM6"/>